<dbReference type="OrthoDB" id="10263206at2759"/>
<feature type="region of interest" description="Disordered" evidence="1">
    <location>
        <begin position="195"/>
        <end position="257"/>
    </location>
</feature>
<evidence type="ECO:0000313" key="4">
    <source>
        <dbReference type="Proteomes" id="UP001165082"/>
    </source>
</evidence>
<sequence length="257" mass="28639">MRWVTTLLSREFNMPDTVRIWDVFLTNTQITPYVCVAMVSLVRSRLLQMDFAGCLELLQNYPMSVDVERVVGGAKGLWVLSLRVDECHGRTGWGARECLAAVGTVDGVVMAYGWRGGVPEGDIGEAIKQVGGQIKLGAREVAKDMGSVARSVGRGLMSWGKNVARNMEESMDKAAEIRKEKDRERNARMVMERMREERRRATAEKERREGFLEQQKEFMETELRSNLVGTAEGGRGGTGGTKVTKGPKGPNDHNPFK</sequence>
<dbReference type="SUPFAM" id="SSF47923">
    <property type="entry name" value="Ypt/Rab-GAP domain of gyp1p"/>
    <property type="match status" value="1"/>
</dbReference>
<gene>
    <name evidence="3" type="ORF">TrRE_jg7387</name>
</gene>
<dbReference type="InterPro" id="IPR035969">
    <property type="entry name" value="Rab-GAP_TBC_sf"/>
</dbReference>
<comment type="caution">
    <text evidence="3">The sequence shown here is derived from an EMBL/GenBank/DDBJ whole genome shotgun (WGS) entry which is preliminary data.</text>
</comment>
<dbReference type="InterPro" id="IPR000195">
    <property type="entry name" value="Rab-GAP-TBC_dom"/>
</dbReference>
<dbReference type="Proteomes" id="UP001165082">
    <property type="component" value="Unassembled WGS sequence"/>
</dbReference>
<feature type="domain" description="Rab-GAP TBC" evidence="2">
    <location>
        <begin position="1"/>
        <end position="28"/>
    </location>
</feature>
<accession>A0A9W6ZQ58</accession>
<dbReference type="Gene3D" id="1.10.472.80">
    <property type="entry name" value="Ypt/Rab-GAP domain of gyp1p, domain 3"/>
    <property type="match status" value="1"/>
</dbReference>
<evidence type="ECO:0000256" key="1">
    <source>
        <dbReference type="SAM" id="MobiDB-lite"/>
    </source>
</evidence>
<dbReference type="EMBL" id="BRXZ01003467">
    <property type="protein sequence ID" value="GMH55357.1"/>
    <property type="molecule type" value="Genomic_DNA"/>
</dbReference>
<dbReference type="PROSITE" id="PS50086">
    <property type="entry name" value="TBC_RABGAP"/>
    <property type="match status" value="1"/>
</dbReference>
<reference evidence="3" key="1">
    <citation type="submission" date="2022-07" db="EMBL/GenBank/DDBJ databases">
        <title>Genome analysis of Parmales, a sister group of diatoms, reveals the evolutionary specialization of diatoms from phago-mixotrophs to photoautotrophs.</title>
        <authorList>
            <person name="Ban H."/>
            <person name="Sato S."/>
            <person name="Yoshikawa S."/>
            <person name="Kazumasa Y."/>
            <person name="Nakamura Y."/>
            <person name="Ichinomiya M."/>
            <person name="Saitoh K."/>
            <person name="Sato N."/>
            <person name="Blanc-Mathieu R."/>
            <person name="Endo H."/>
            <person name="Kuwata A."/>
            <person name="Ogata H."/>
        </authorList>
    </citation>
    <scope>NUCLEOTIDE SEQUENCE</scope>
</reference>
<name>A0A9W6ZQ58_9STRA</name>
<evidence type="ECO:0000259" key="2">
    <source>
        <dbReference type="PROSITE" id="PS50086"/>
    </source>
</evidence>
<keyword evidence="4" id="KW-1185">Reference proteome</keyword>
<dbReference type="Pfam" id="PF00566">
    <property type="entry name" value="RabGAP-TBC"/>
    <property type="match status" value="1"/>
</dbReference>
<dbReference type="AlphaFoldDB" id="A0A9W6ZQ58"/>
<protein>
    <recommendedName>
        <fullName evidence="2">Rab-GAP TBC domain-containing protein</fullName>
    </recommendedName>
</protein>
<feature type="compositionally biased region" description="Gly residues" evidence="1">
    <location>
        <begin position="231"/>
        <end position="240"/>
    </location>
</feature>
<evidence type="ECO:0000313" key="3">
    <source>
        <dbReference type="EMBL" id="GMH55357.1"/>
    </source>
</evidence>
<proteinExistence type="predicted"/>
<organism evidence="3 4">
    <name type="scientific">Triparma retinervis</name>
    <dbReference type="NCBI Taxonomy" id="2557542"/>
    <lineage>
        <taxon>Eukaryota</taxon>
        <taxon>Sar</taxon>
        <taxon>Stramenopiles</taxon>
        <taxon>Ochrophyta</taxon>
        <taxon>Bolidophyceae</taxon>
        <taxon>Parmales</taxon>
        <taxon>Triparmaceae</taxon>
        <taxon>Triparma</taxon>
    </lineage>
</organism>
<feature type="compositionally biased region" description="Basic and acidic residues" evidence="1">
    <location>
        <begin position="195"/>
        <end position="223"/>
    </location>
</feature>